<feature type="non-terminal residue" evidence="2">
    <location>
        <position position="1"/>
    </location>
</feature>
<protein>
    <submittedName>
        <fullName evidence="2">Uncharacterized protein</fullName>
    </submittedName>
</protein>
<organism evidence="2">
    <name type="scientific">marine sediment metagenome</name>
    <dbReference type="NCBI Taxonomy" id="412755"/>
    <lineage>
        <taxon>unclassified sequences</taxon>
        <taxon>metagenomes</taxon>
        <taxon>ecological metagenomes</taxon>
    </lineage>
</organism>
<reference evidence="2" key="1">
    <citation type="journal article" date="2014" name="Front. Microbiol.">
        <title>High frequency of phylogenetically diverse reductive dehalogenase-homologous genes in deep subseafloor sedimentary metagenomes.</title>
        <authorList>
            <person name="Kawai M."/>
            <person name="Futagami T."/>
            <person name="Toyoda A."/>
            <person name="Takaki Y."/>
            <person name="Nishi S."/>
            <person name="Hori S."/>
            <person name="Arai W."/>
            <person name="Tsubouchi T."/>
            <person name="Morono Y."/>
            <person name="Uchiyama I."/>
            <person name="Ito T."/>
            <person name="Fujiyama A."/>
            <person name="Inagaki F."/>
            <person name="Takami H."/>
        </authorList>
    </citation>
    <scope>NUCLEOTIDE SEQUENCE</scope>
    <source>
        <strain evidence="2">Expedition CK06-06</strain>
    </source>
</reference>
<comment type="caution">
    <text evidence="2">The sequence shown here is derived from an EMBL/GenBank/DDBJ whole genome shotgun (WGS) entry which is preliminary data.</text>
</comment>
<feature type="compositionally biased region" description="Low complexity" evidence="1">
    <location>
        <begin position="79"/>
        <end position="91"/>
    </location>
</feature>
<evidence type="ECO:0000313" key="2">
    <source>
        <dbReference type="EMBL" id="GAJ22418.1"/>
    </source>
</evidence>
<accession>X1UY29</accession>
<gene>
    <name evidence="2" type="ORF">S12H4_58937</name>
</gene>
<evidence type="ECO:0000256" key="1">
    <source>
        <dbReference type="SAM" id="MobiDB-lite"/>
    </source>
</evidence>
<sequence>WNAKFIHQAGHLFFLQPFFIGDTVTFTDHMNRIEYLTAQTLVHVQEQNYQKAREDLDNMHVHTSAAQQQISNLEFAKAQGGNSSEQSGEGP</sequence>
<feature type="region of interest" description="Disordered" evidence="1">
    <location>
        <begin position="72"/>
        <end position="91"/>
    </location>
</feature>
<dbReference type="AlphaFoldDB" id="X1UY29"/>
<proteinExistence type="predicted"/>
<dbReference type="EMBL" id="BARW01038390">
    <property type="protein sequence ID" value="GAJ22418.1"/>
    <property type="molecule type" value="Genomic_DNA"/>
</dbReference>
<name>X1UY29_9ZZZZ</name>